<proteinExistence type="predicted"/>
<keyword evidence="4" id="KW-0732">Signal</keyword>
<keyword evidence="6 11" id="KW-0472">Membrane</keyword>
<keyword evidence="7" id="KW-1015">Disulfide bond</keyword>
<protein>
    <recommendedName>
        <fullName evidence="12">Ig-like domain-containing protein</fullName>
    </recommendedName>
</protein>
<evidence type="ECO:0000256" key="9">
    <source>
        <dbReference type="ARBA" id="ARBA00023180"/>
    </source>
</evidence>
<evidence type="ECO:0000256" key="3">
    <source>
        <dbReference type="ARBA" id="ARBA00022692"/>
    </source>
</evidence>
<evidence type="ECO:0000256" key="11">
    <source>
        <dbReference type="SAM" id="Phobius"/>
    </source>
</evidence>
<sequence>MMSCWELMSSRALKEFYRTSMLVSDRKMKMVLVFWILLHVSLQVSALQMFEGDRFVLLPCKFHSLDQNNATVVWSRSDLSPSTVHKRGPEGDELTEQNQLYRSRTSMKTDALETGDLNLNLTHLQLTDTGTYTCSRDGLTLRSVKLQVKELFPMWAKILLGVLVFLVLVISGGVFYHFRHNFMTGYKVKVEEDSGVEFVLLPCRTTVHLPKDAKVEWTDSCSNKVHVYQNRCNKPEKQSRFYRNRTKMNEDLLDSGDLSLTLKHPTRADTDTYTCSVFSRRRHVLMKKQVELQVKVQQVEVDSGADAVLLPCETTVQLLQSSTVQWKDSDNCMVHMFQGGSDHFEHQDKFYRNRTEMNKDLLQTGDLSLTLKHLTYGDSNIYTCSISSWEGDLLMKKQVQLQVRDCQVEVEEGAESVLLPFKAPPELLRGAKVVWWRYEPGPVLKVHVYETGSEQPKELEQLYRTKTKMSEDLLRSGDLSLTLNRPADGGPGRYRCGVWRQGKLLMWMTVLLQVKGRVQLQDEPEDIRGRNCSIDLTPLMADLSDE</sequence>
<evidence type="ECO:0000313" key="13">
    <source>
        <dbReference type="EMBL" id="MED6252034.1"/>
    </source>
</evidence>
<dbReference type="InterPro" id="IPR036179">
    <property type="entry name" value="Ig-like_dom_sf"/>
</dbReference>
<reference evidence="13 14" key="1">
    <citation type="submission" date="2021-07" db="EMBL/GenBank/DDBJ databases">
        <authorList>
            <person name="Palmer J.M."/>
        </authorList>
    </citation>
    <scope>NUCLEOTIDE SEQUENCE [LARGE SCALE GENOMIC DNA]</scope>
    <source>
        <strain evidence="13 14">AT_MEX2019</strain>
        <tissue evidence="13">Muscle</tissue>
    </source>
</reference>
<name>A0ABU7BNX4_9TELE</name>
<feature type="domain" description="Ig-like" evidence="12">
    <location>
        <begin position="51"/>
        <end position="134"/>
    </location>
</feature>
<evidence type="ECO:0000313" key="14">
    <source>
        <dbReference type="Proteomes" id="UP001345963"/>
    </source>
</evidence>
<evidence type="ECO:0000256" key="2">
    <source>
        <dbReference type="ARBA" id="ARBA00022475"/>
    </source>
</evidence>
<dbReference type="SUPFAM" id="SSF48726">
    <property type="entry name" value="Immunoglobulin"/>
    <property type="match status" value="4"/>
</dbReference>
<comment type="caution">
    <text evidence="13">The sequence shown here is derived from an EMBL/GenBank/DDBJ whole genome shotgun (WGS) entry which is preliminary data.</text>
</comment>
<dbReference type="InterPro" id="IPR013783">
    <property type="entry name" value="Ig-like_fold"/>
</dbReference>
<dbReference type="PANTHER" id="PTHR25466:SF11">
    <property type="entry name" value="GALECTIN 17-RELATED"/>
    <property type="match status" value="1"/>
</dbReference>
<dbReference type="PANTHER" id="PTHR25466">
    <property type="entry name" value="T-LYMPHOCYTE ACTIVATION ANTIGEN"/>
    <property type="match status" value="1"/>
</dbReference>
<dbReference type="PROSITE" id="PS50835">
    <property type="entry name" value="IG_LIKE"/>
    <property type="match status" value="3"/>
</dbReference>
<feature type="domain" description="Ig-like" evidence="12">
    <location>
        <begin position="190"/>
        <end position="277"/>
    </location>
</feature>
<feature type="transmembrane region" description="Helical" evidence="11">
    <location>
        <begin position="154"/>
        <end position="178"/>
    </location>
</feature>
<feature type="domain" description="Ig-like" evidence="12">
    <location>
        <begin position="288"/>
        <end position="402"/>
    </location>
</feature>
<organism evidence="13 14">
    <name type="scientific">Ataeniobius toweri</name>
    <dbReference type="NCBI Taxonomy" id="208326"/>
    <lineage>
        <taxon>Eukaryota</taxon>
        <taxon>Metazoa</taxon>
        <taxon>Chordata</taxon>
        <taxon>Craniata</taxon>
        <taxon>Vertebrata</taxon>
        <taxon>Euteleostomi</taxon>
        <taxon>Actinopterygii</taxon>
        <taxon>Neopterygii</taxon>
        <taxon>Teleostei</taxon>
        <taxon>Neoteleostei</taxon>
        <taxon>Acanthomorphata</taxon>
        <taxon>Ovalentaria</taxon>
        <taxon>Atherinomorphae</taxon>
        <taxon>Cyprinodontiformes</taxon>
        <taxon>Goodeidae</taxon>
        <taxon>Ataeniobius</taxon>
    </lineage>
</organism>
<gene>
    <name evidence="13" type="ORF">ATANTOWER_006081</name>
</gene>
<evidence type="ECO:0000256" key="7">
    <source>
        <dbReference type="ARBA" id="ARBA00023157"/>
    </source>
</evidence>
<keyword evidence="3 11" id="KW-0812">Transmembrane</keyword>
<dbReference type="Pfam" id="PF07686">
    <property type="entry name" value="V-set"/>
    <property type="match status" value="3"/>
</dbReference>
<dbReference type="InterPro" id="IPR003599">
    <property type="entry name" value="Ig_sub"/>
</dbReference>
<comment type="subcellular location">
    <subcellularLocation>
        <location evidence="1">Cell membrane</location>
        <topology evidence="1">Single-pass type I membrane protein</topology>
    </subcellularLocation>
</comment>
<keyword evidence="5 11" id="KW-1133">Transmembrane helix</keyword>
<evidence type="ECO:0000256" key="6">
    <source>
        <dbReference type="ARBA" id="ARBA00023136"/>
    </source>
</evidence>
<keyword evidence="14" id="KW-1185">Reference proteome</keyword>
<dbReference type="Proteomes" id="UP001345963">
    <property type="component" value="Unassembled WGS sequence"/>
</dbReference>
<evidence type="ECO:0000259" key="12">
    <source>
        <dbReference type="PROSITE" id="PS50835"/>
    </source>
</evidence>
<keyword evidence="8" id="KW-0675">Receptor</keyword>
<evidence type="ECO:0000256" key="1">
    <source>
        <dbReference type="ARBA" id="ARBA00004251"/>
    </source>
</evidence>
<keyword evidence="9" id="KW-0325">Glycoprotein</keyword>
<evidence type="ECO:0000256" key="5">
    <source>
        <dbReference type="ARBA" id="ARBA00022989"/>
    </source>
</evidence>
<dbReference type="SMART" id="SM00409">
    <property type="entry name" value="IG"/>
    <property type="match status" value="4"/>
</dbReference>
<keyword evidence="10" id="KW-0393">Immunoglobulin domain</keyword>
<dbReference type="InterPro" id="IPR013106">
    <property type="entry name" value="Ig_V-set"/>
</dbReference>
<dbReference type="Gene3D" id="2.60.40.10">
    <property type="entry name" value="Immunoglobulins"/>
    <property type="match status" value="4"/>
</dbReference>
<dbReference type="EMBL" id="JAHUTI010060690">
    <property type="protein sequence ID" value="MED6252034.1"/>
    <property type="molecule type" value="Genomic_DNA"/>
</dbReference>
<evidence type="ECO:0000256" key="10">
    <source>
        <dbReference type="ARBA" id="ARBA00023319"/>
    </source>
</evidence>
<evidence type="ECO:0000256" key="4">
    <source>
        <dbReference type="ARBA" id="ARBA00022729"/>
    </source>
</evidence>
<accession>A0ABU7BNX4</accession>
<dbReference type="InterPro" id="IPR051713">
    <property type="entry name" value="T-cell_Activation_Regulation"/>
</dbReference>
<dbReference type="SMART" id="SM00406">
    <property type="entry name" value="IGv"/>
    <property type="match status" value="3"/>
</dbReference>
<dbReference type="InterPro" id="IPR007110">
    <property type="entry name" value="Ig-like_dom"/>
</dbReference>
<evidence type="ECO:0000256" key="8">
    <source>
        <dbReference type="ARBA" id="ARBA00023170"/>
    </source>
</evidence>
<keyword evidence="2" id="KW-1003">Cell membrane</keyword>